<dbReference type="GeneID" id="107001999"/>
<keyword evidence="3" id="KW-0479">Metal-binding</keyword>
<dbReference type="PANTHER" id="PTHR46195:SF12">
    <property type="entry name" value="HEAVY METAL-ASSOCIATED ISOPRENYLATED PLANT PROTEIN 4"/>
    <property type="match status" value="1"/>
</dbReference>
<evidence type="ECO:0000259" key="6">
    <source>
        <dbReference type="PROSITE" id="PS50846"/>
    </source>
</evidence>
<accession>A0ABM1FDN9</accession>
<sequence>MLNVMSIEEKKIEVTSAVYRVGLHCPKCAHDIRKPLLATQGVHNVDVKFEEDEVTVKGAIDANKIHKRLQKWTKNKVHLVSHAKIENANQLKKETIKTTILKVYMHCNKCEVDLERRLLKHKGINSVKTNFKAQTITVETILESEKLVTYATKTFGKYTEIVKKKEEEKVTMEEKIIEFKQVKKVEAKIKEGEIPCSVHYVYAPQWFSDENPNACYVM</sequence>
<dbReference type="InterPro" id="IPR036163">
    <property type="entry name" value="HMA_dom_sf"/>
</dbReference>
<dbReference type="Pfam" id="PF00403">
    <property type="entry name" value="HMA"/>
    <property type="match status" value="2"/>
</dbReference>
<dbReference type="InterPro" id="IPR044577">
    <property type="entry name" value="HIPP4/7/8/17/18/19"/>
</dbReference>
<dbReference type="CDD" id="cd00371">
    <property type="entry name" value="HMA"/>
    <property type="match status" value="2"/>
</dbReference>
<reference evidence="7" key="1">
    <citation type="journal article" date="2014" name="Nat. Genet.">
        <title>The genome of the stress-tolerant wild tomato species Solanum pennellii.</title>
        <authorList>
            <person name="Bolger A."/>
            <person name="Scossa F."/>
            <person name="Bolger M.E."/>
            <person name="Lanz C."/>
            <person name="Maumus F."/>
            <person name="Tohge T."/>
            <person name="Quesneville H."/>
            <person name="Alseekh S."/>
            <person name="Sorensen I."/>
            <person name="Lichtenstein G."/>
            <person name="Fich E.A."/>
            <person name="Conte M."/>
            <person name="Keller H."/>
            <person name="Schneeberger K."/>
            <person name="Schwacke R."/>
            <person name="Ofner I."/>
            <person name="Vrebalov J."/>
            <person name="Xu Y."/>
            <person name="Osorio S."/>
            <person name="Aflitos S.A."/>
            <person name="Schijlen E."/>
            <person name="Jimenez-Gomez J.M."/>
            <person name="Ryngajllo M."/>
            <person name="Kimura S."/>
            <person name="Kumar R."/>
            <person name="Koenig D."/>
            <person name="Headland L.R."/>
            <person name="Maloof J.N."/>
            <person name="Sinha N."/>
            <person name="van Ham R.C."/>
            <person name="Lankhorst R.K."/>
            <person name="Mao L."/>
            <person name="Vogel A."/>
            <person name="Arsova B."/>
            <person name="Panstruga R."/>
            <person name="Fei Z."/>
            <person name="Rose J.K."/>
            <person name="Zamir D."/>
            <person name="Carrari F."/>
            <person name="Giovannoni J.J."/>
            <person name="Weigel D."/>
            <person name="Usadel B."/>
            <person name="Fernie A.R."/>
        </authorList>
    </citation>
    <scope>NUCLEOTIDE SEQUENCE [LARGE SCALE GENOMIC DNA]</scope>
    <source>
        <strain evidence="7">cv. LA0716</strain>
    </source>
</reference>
<feature type="domain" description="HMA" evidence="6">
    <location>
        <begin position="14"/>
        <end position="80"/>
    </location>
</feature>
<dbReference type="InterPro" id="IPR006121">
    <property type="entry name" value="HMA_dom"/>
</dbReference>
<gene>
    <name evidence="8" type="primary">LOC107001999</name>
</gene>
<organism evidence="7 8">
    <name type="scientific">Solanum pennellii</name>
    <name type="common">Tomato</name>
    <name type="synonym">Lycopersicon pennellii</name>
    <dbReference type="NCBI Taxonomy" id="28526"/>
    <lineage>
        <taxon>Eukaryota</taxon>
        <taxon>Viridiplantae</taxon>
        <taxon>Streptophyta</taxon>
        <taxon>Embryophyta</taxon>
        <taxon>Tracheophyta</taxon>
        <taxon>Spermatophyta</taxon>
        <taxon>Magnoliopsida</taxon>
        <taxon>eudicotyledons</taxon>
        <taxon>Gunneridae</taxon>
        <taxon>Pentapetalae</taxon>
        <taxon>asterids</taxon>
        <taxon>lamiids</taxon>
        <taxon>Solanales</taxon>
        <taxon>Solanaceae</taxon>
        <taxon>Solanoideae</taxon>
        <taxon>Solaneae</taxon>
        <taxon>Solanum</taxon>
        <taxon>Solanum subgen. Lycopersicon</taxon>
    </lineage>
</organism>
<keyword evidence="4" id="KW-0636">Prenylation</keyword>
<evidence type="ECO:0000313" key="7">
    <source>
        <dbReference type="Proteomes" id="UP000694930"/>
    </source>
</evidence>
<proteinExistence type="inferred from homology"/>
<dbReference type="RefSeq" id="XP_015055420.2">
    <property type="nucleotide sequence ID" value="XM_015199934.2"/>
</dbReference>
<dbReference type="PROSITE" id="PS50846">
    <property type="entry name" value="HMA_2"/>
    <property type="match status" value="2"/>
</dbReference>
<keyword evidence="2" id="KW-0488">Methylation</keyword>
<evidence type="ECO:0000313" key="8">
    <source>
        <dbReference type="RefSeq" id="XP_015055420.2"/>
    </source>
</evidence>
<feature type="domain" description="HMA" evidence="6">
    <location>
        <begin position="96"/>
        <end position="160"/>
    </location>
</feature>
<evidence type="ECO:0000256" key="1">
    <source>
        <dbReference type="ARBA" id="ARBA00004170"/>
    </source>
</evidence>
<reference evidence="8" key="2">
    <citation type="submission" date="2025-08" db="UniProtKB">
        <authorList>
            <consortium name="RefSeq"/>
        </authorList>
    </citation>
    <scope>IDENTIFICATION</scope>
</reference>
<keyword evidence="4" id="KW-0449">Lipoprotein</keyword>
<dbReference type="SUPFAM" id="SSF55008">
    <property type="entry name" value="HMA, heavy metal-associated domain"/>
    <property type="match status" value="2"/>
</dbReference>
<dbReference type="Proteomes" id="UP000694930">
    <property type="component" value="Chromosome 10"/>
</dbReference>
<evidence type="ECO:0000256" key="5">
    <source>
        <dbReference type="ARBA" id="ARBA00024045"/>
    </source>
</evidence>
<evidence type="ECO:0000256" key="4">
    <source>
        <dbReference type="ARBA" id="ARBA00023289"/>
    </source>
</evidence>
<comment type="subcellular location">
    <subcellularLocation>
        <location evidence="1">Membrane</location>
        <topology evidence="1">Peripheral membrane protein</topology>
    </subcellularLocation>
</comment>
<comment type="similarity">
    <text evidence="5">Belongs to the HIPP family.</text>
</comment>
<name>A0ABM1FDN9_SOLPN</name>
<evidence type="ECO:0000256" key="3">
    <source>
        <dbReference type="ARBA" id="ARBA00022723"/>
    </source>
</evidence>
<dbReference type="Gene3D" id="3.30.70.100">
    <property type="match status" value="2"/>
</dbReference>
<dbReference type="PANTHER" id="PTHR46195">
    <property type="entry name" value="HEAVY METAL-ASSOCIATED ISOPRENYLATED PLANT PROTEIN 7"/>
    <property type="match status" value="1"/>
</dbReference>
<keyword evidence="7" id="KW-1185">Reference proteome</keyword>
<evidence type="ECO:0000256" key="2">
    <source>
        <dbReference type="ARBA" id="ARBA00022481"/>
    </source>
</evidence>
<protein>
    <submittedName>
        <fullName evidence="8">Heavy metal-associated isoprenylated plant protein 4</fullName>
    </submittedName>
</protein>